<dbReference type="EMBL" id="BMEV01000002">
    <property type="protein sequence ID" value="GGH68686.1"/>
    <property type="molecule type" value="Genomic_DNA"/>
</dbReference>
<dbReference type="AlphaFoldDB" id="A0A8J3EJX9"/>
<evidence type="ECO:0000313" key="2">
    <source>
        <dbReference type="EMBL" id="GGH68686.1"/>
    </source>
</evidence>
<gene>
    <name evidence="2" type="primary">yszA</name>
    <name evidence="2" type="ORF">GCM10010978_01910</name>
</gene>
<keyword evidence="1" id="KW-1133">Transmembrane helix</keyword>
<evidence type="ECO:0000256" key="1">
    <source>
        <dbReference type="SAM" id="Phobius"/>
    </source>
</evidence>
<evidence type="ECO:0000313" key="3">
    <source>
        <dbReference type="Proteomes" id="UP000602050"/>
    </source>
</evidence>
<protein>
    <submittedName>
        <fullName evidence="2">Putative membrane protein YszA</fullName>
    </submittedName>
</protein>
<dbReference type="RefSeq" id="WP_373281863.1">
    <property type="nucleotide sequence ID" value="NZ_BMEV01000002.1"/>
</dbReference>
<keyword evidence="3" id="KW-1185">Reference proteome</keyword>
<sequence length="64" mass="7729">MNIPRYYRYRLPPWLRKCIFIAEKVTLPILIFQLIRTILFPTTFDLILLGILTGLLIAFYLEWI</sequence>
<accession>A0A8J3EJX9</accession>
<feature type="transmembrane region" description="Helical" evidence="1">
    <location>
        <begin position="46"/>
        <end position="63"/>
    </location>
</feature>
<name>A0A8J3EJX9_9BACI</name>
<dbReference type="Proteomes" id="UP000602050">
    <property type="component" value="Unassembled WGS sequence"/>
</dbReference>
<comment type="caution">
    <text evidence="2">The sequence shown here is derived from an EMBL/GenBank/DDBJ whole genome shotgun (WGS) entry which is preliminary data.</text>
</comment>
<keyword evidence="1" id="KW-0472">Membrane</keyword>
<reference evidence="2" key="2">
    <citation type="submission" date="2020-09" db="EMBL/GenBank/DDBJ databases">
        <authorList>
            <person name="Sun Q."/>
            <person name="Zhou Y."/>
        </authorList>
    </citation>
    <scope>NUCLEOTIDE SEQUENCE</scope>
    <source>
        <strain evidence="2">CGMCC 1.12360</strain>
    </source>
</reference>
<proteinExistence type="predicted"/>
<reference evidence="2" key="1">
    <citation type="journal article" date="2014" name="Int. J. Syst. Evol. Microbiol.">
        <title>Complete genome sequence of Corynebacterium casei LMG S-19264T (=DSM 44701T), isolated from a smear-ripened cheese.</title>
        <authorList>
            <consortium name="US DOE Joint Genome Institute (JGI-PGF)"/>
            <person name="Walter F."/>
            <person name="Albersmeier A."/>
            <person name="Kalinowski J."/>
            <person name="Ruckert C."/>
        </authorList>
    </citation>
    <scope>NUCLEOTIDE SEQUENCE</scope>
    <source>
        <strain evidence="2">CGMCC 1.12360</strain>
    </source>
</reference>
<keyword evidence="1" id="KW-0812">Transmembrane</keyword>
<organism evidence="2 3">
    <name type="scientific">Compostibacillus humi</name>
    <dbReference type="NCBI Taxonomy" id="1245525"/>
    <lineage>
        <taxon>Bacteria</taxon>
        <taxon>Bacillati</taxon>
        <taxon>Bacillota</taxon>
        <taxon>Bacilli</taxon>
        <taxon>Bacillales</taxon>
        <taxon>Bacillaceae</taxon>
        <taxon>Compostibacillus</taxon>
    </lineage>
</organism>